<keyword evidence="5" id="KW-1185">Reference proteome</keyword>
<comment type="caution">
    <text evidence="4">The sequence shown here is derived from an EMBL/GenBank/DDBJ whole genome shotgun (WGS) entry which is preliminary data.</text>
</comment>
<dbReference type="Gene3D" id="3.40.50.720">
    <property type="entry name" value="NAD(P)-binding Rossmann-like Domain"/>
    <property type="match status" value="1"/>
</dbReference>
<gene>
    <name evidence="4" type="ORF">LOD99_942</name>
</gene>
<dbReference type="GO" id="GO:0005737">
    <property type="term" value="C:cytoplasm"/>
    <property type="evidence" value="ECO:0007669"/>
    <property type="project" value="TreeGrafter"/>
</dbReference>
<feature type="domain" description="Saccharopine dehydrogenase NADP binding" evidence="2">
    <location>
        <begin position="18"/>
        <end position="126"/>
    </location>
</feature>
<evidence type="ECO:0000256" key="1">
    <source>
        <dbReference type="ARBA" id="ARBA00023002"/>
    </source>
</evidence>
<dbReference type="EMBL" id="JAKMXF010000222">
    <property type="protein sequence ID" value="KAI6654546.1"/>
    <property type="molecule type" value="Genomic_DNA"/>
</dbReference>
<evidence type="ECO:0000313" key="5">
    <source>
        <dbReference type="Proteomes" id="UP001165289"/>
    </source>
</evidence>
<dbReference type="Gene3D" id="3.30.360.10">
    <property type="entry name" value="Dihydrodipicolinate Reductase, domain 2"/>
    <property type="match status" value="1"/>
</dbReference>
<dbReference type="Proteomes" id="UP001165289">
    <property type="component" value="Unassembled WGS sequence"/>
</dbReference>
<evidence type="ECO:0000259" key="2">
    <source>
        <dbReference type="Pfam" id="PF03435"/>
    </source>
</evidence>
<dbReference type="InterPro" id="IPR051168">
    <property type="entry name" value="AASS"/>
</dbReference>
<dbReference type="AlphaFoldDB" id="A0AAV7K040"/>
<sequence>MASIPPNTTLSLSKESHVLVLGTGYVAEPCIQFLNRDPLIRLTVASNEESKLSMLEKKYSCNTCLLILPAERDKLPGLVQKYDVIISLLPKFLHAIVVEVVVEQRKHMVTSSYVSEEMRKFDSLAKGRNLILLNEMGLDPGIDHMLALREIQQVHDQGGKIISYTSWAGGLPAPESADNPLKYKFTWAPIGMLTNIWNPMKYLKEGHIITGEGGTVIEHLDNIQVTKELRFEVFPNRDSLVYKDEYKIHNATTVIRGSLRYPGHMKVLNALKDLKLIDRSPLQHSHSNTWSSYLLNVLGRVQEERDKLVQIVTEILGDTGLVDVVGELGLLSDTPIEVLSSPVETLARFVEDKYPLKSDERDLVVLLNTIVAEYSEGERTRITAALIEYGIVNGFSAMSRCVGLTAAIGCKMVLLGMIAETGVITPSHPLIIQTALQVLESEGLSFKVKREDISQKLQMYS</sequence>
<name>A0AAV7K040_9METZ</name>
<reference evidence="4 5" key="1">
    <citation type="journal article" date="2023" name="BMC Biol.">
        <title>The compact genome of the sponge Oopsacas minuta (Hexactinellida) is lacking key metazoan core genes.</title>
        <authorList>
            <person name="Santini S."/>
            <person name="Schenkelaars Q."/>
            <person name="Jourda C."/>
            <person name="Duchesne M."/>
            <person name="Belahbib H."/>
            <person name="Rocher C."/>
            <person name="Selva M."/>
            <person name="Riesgo A."/>
            <person name="Vervoort M."/>
            <person name="Leys S.P."/>
            <person name="Kodjabachian L."/>
            <person name="Le Bivic A."/>
            <person name="Borchiellini C."/>
            <person name="Claverie J.M."/>
            <person name="Renard E."/>
        </authorList>
    </citation>
    <scope>NUCLEOTIDE SEQUENCE [LARGE SCALE GENOMIC DNA]</scope>
    <source>
        <strain evidence="4">SPO-2</strain>
    </source>
</reference>
<evidence type="ECO:0000259" key="3">
    <source>
        <dbReference type="Pfam" id="PF16653"/>
    </source>
</evidence>
<dbReference type="PANTHER" id="PTHR11133:SF23">
    <property type="entry name" value="SACCHAROPINE DEHYDROGENASE [NAD(+), L-LYSINE-FORMING]"/>
    <property type="match status" value="1"/>
</dbReference>
<dbReference type="InterPro" id="IPR036291">
    <property type="entry name" value="NAD(P)-bd_dom_sf"/>
</dbReference>
<dbReference type="SUPFAM" id="SSF55347">
    <property type="entry name" value="Glyceraldehyde-3-phosphate dehydrogenase-like, C-terminal domain"/>
    <property type="match status" value="1"/>
</dbReference>
<dbReference type="GO" id="GO:0004753">
    <property type="term" value="F:saccharopine dehydrogenase activity"/>
    <property type="evidence" value="ECO:0007669"/>
    <property type="project" value="TreeGrafter"/>
</dbReference>
<accession>A0AAV7K040</accession>
<keyword evidence="1" id="KW-0560">Oxidoreductase</keyword>
<dbReference type="InterPro" id="IPR032095">
    <property type="entry name" value="Sacchrp_dh-like_C"/>
</dbReference>
<dbReference type="GO" id="GO:0019878">
    <property type="term" value="P:lysine biosynthetic process via aminoadipic acid"/>
    <property type="evidence" value="ECO:0007669"/>
    <property type="project" value="TreeGrafter"/>
</dbReference>
<dbReference type="SUPFAM" id="SSF51735">
    <property type="entry name" value="NAD(P)-binding Rossmann-fold domains"/>
    <property type="match status" value="1"/>
</dbReference>
<evidence type="ECO:0008006" key="6">
    <source>
        <dbReference type="Google" id="ProtNLM"/>
    </source>
</evidence>
<dbReference type="Pfam" id="PF03435">
    <property type="entry name" value="Sacchrp_dh_NADP"/>
    <property type="match status" value="1"/>
</dbReference>
<organism evidence="4 5">
    <name type="scientific">Oopsacas minuta</name>
    <dbReference type="NCBI Taxonomy" id="111878"/>
    <lineage>
        <taxon>Eukaryota</taxon>
        <taxon>Metazoa</taxon>
        <taxon>Porifera</taxon>
        <taxon>Hexactinellida</taxon>
        <taxon>Hexasterophora</taxon>
        <taxon>Lyssacinosida</taxon>
        <taxon>Leucopsacidae</taxon>
        <taxon>Oopsacas</taxon>
    </lineage>
</organism>
<protein>
    <recommendedName>
        <fullName evidence="6">Saccharopine dehydrogenase</fullName>
    </recommendedName>
</protein>
<dbReference type="Gene3D" id="1.10.1870.10">
    <property type="entry name" value="Domain 3, Saccharopine reductase"/>
    <property type="match status" value="1"/>
</dbReference>
<dbReference type="PANTHER" id="PTHR11133">
    <property type="entry name" value="SACCHAROPINE DEHYDROGENASE"/>
    <property type="match status" value="1"/>
</dbReference>
<evidence type="ECO:0000313" key="4">
    <source>
        <dbReference type="EMBL" id="KAI6654546.1"/>
    </source>
</evidence>
<feature type="domain" description="Saccharopine dehydrogenase-like C-terminal" evidence="3">
    <location>
        <begin position="137"/>
        <end position="444"/>
    </location>
</feature>
<dbReference type="Pfam" id="PF16653">
    <property type="entry name" value="Sacchrp_dh_C"/>
    <property type="match status" value="1"/>
</dbReference>
<dbReference type="InterPro" id="IPR005097">
    <property type="entry name" value="Sacchrp_dh_NADP-bd"/>
</dbReference>
<proteinExistence type="predicted"/>